<keyword evidence="2" id="KW-1185">Reference proteome</keyword>
<name>A0A286GFG4_9PROT</name>
<dbReference type="RefSeq" id="WP_097278897.1">
    <property type="nucleotide sequence ID" value="NZ_OCNJ01000003.1"/>
</dbReference>
<dbReference type="Proteomes" id="UP000219621">
    <property type="component" value="Unassembled WGS sequence"/>
</dbReference>
<sequence length="157" mass="17704">MKRLLIVVFALVLLGGASLVGLVAFGIVPDFLGLGIRMEEKVAEAPPPPPPPRPDYVNIAPFVVPIILENGRLHRQLYFDLRLEVQPGKAGEVYARMPVLHDAFIRYLHQWYPLWMRDNSDIDLRETKARLRTVAERVVGPGVVDEVLFIALFDKPV</sequence>
<dbReference type="AlphaFoldDB" id="A0A286GFG4"/>
<organism evidence="1 2">
    <name type="scientific">Caenispirillum bisanense</name>
    <dbReference type="NCBI Taxonomy" id="414052"/>
    <lineage>
        <taxon>Bacteria</taxon>
        <taxon>Pseudomonadati</taxon>
        <taxon>Pseudomonadota</taxon>
        <taxon>Alphaproteobacteria</taxon>
        <taxon>Rhodospirillales</taxon>
        <taxon>Novispirillaceae</taxon>
        <taxon>Caenispirillum</taxon>
    </lineage>
</organism>
<evidence type="ECO:0000313" key="2">
    <source>
        <dbReference type="Proteomes" id="UP000219621"/>
    </source>
</evidence>
<gene>
    <name evidence="1" type="ORF">SAMN05421508_103433</name>
</gene>
<protein>
    <recommendedName>
        <fullName evidence="3">Flagellar protein FliL</fullName>
    </recommendedName>
</protein>
<evidence type="ECO:0000313" key="1">
    <source>
        <dbReference type="EMBL" id="SOD94257.1"/>
    </source>
</evidence>
<dbReference type="OrthoDB" id="7864548at2"/>
<accession>A0A286GFG4</accession>
<proteinExistence type="predicted"/>
<reference evidence="1 2" key="1">
    <citation type="submission" date="2017-09" db="EMBL/GenBank/DDBJ databases">
        <authorList>
            <person name="Ehlers B."/>
            <person name="Leendertz F.H."/>
        </authorList>
    </citation>
    <scope>NUCLEOTIDE SEQUENCE [LARGE SCALE GENOMIC DNA]</scope>
    <source>
        <strain evidence="1 2">USBA 140</strain>
    </source>
</reference>
<evidence type="ECO:0008006" key="3">
    <source>
        <dbReference type="Google" id="ProtNLM"/>
    </source>
</evidence>
<dbReference type="EMBL" id="OCNJ01000003">
    <property type="protein sequence ID" value="SOD94257.1"/>
    <property type="molecule type" value="Genomic_DNA"/>
</dbReference>